<evidence type="ECO:0000313" key="5">
    <source>
        <dbReference type="Proteomes" id="UP000799770"/>
    </source>
</evidence>
<evidence type="ECO:0000256" key="1">
    <source>
        <dbReference type="ARBA" id="ARBA00022441"/>
    </source>
</evidence>
<evidence type="ECO:0000256" key="3">
    <source>
        <dbReference type="SAM" id="SignalP"/>
    </source>
</evidence>
<dbReference type="PANTHER" id="PTHR46228:SF2">
    <property type="entry name" value="KELCH REPEAT PROTEIN (AFU_ORTHOLOGUE AFUA_4G14350)"/>
    <property type="match status" value="1"/>
</dbReference>
<protein>
    <submittedName>
        <fullName evidence="4">Uncharacterized protein</fullName>
    </submittedName>
</protein>
<dbReference type="OrthoDB" id="10251809at2759"/>
<dbReference type="AlphaFoldDB" id="A0A6A5Z9S5"/>
<keyword evidence="3" id="KW-0732">Signal</keyword>
<accession>A0A6A5Z9S5</accession>
<dbReference type="SUPFAM" id="SSF50965">
    <property type="entry name" value="Galactose oxidase, central domain"/>
    <property type="match status" value="1"/>
</dbReference>
<evidence type="ECO:0000256" key="2">
    <source>
        <dbReference type="ARBA" id="ARBA00022737"/>
    </source>
</evidence>
<name>A0A6A5Z9S5_9PLEO</name>
<keyword evidence="1" id="KW-0880">Kelch repeat</keyword>
<dbReference type="Gene3D" id="2.120.10.80">
    <property type="entry name" value="Kelch-type beta propeller"/>
    <property type="match status" value="1"/>
</dbReference>
<dbReference type="InterPro" id="IPR011043">
    <property type="entry name" value="Gal_Oxase/kelch_b-propeller"/>
</dbReference>
<organism evidence="4 5">
    <name type="scientific">Lophiotrema nucula</name>
    <dbReference type="NCBI Taxonomy" id="690887"/>
    <lineage>
        <taxon>Eukaryota</taxon>
        <taxon>Fungi</taxon>
        <taxon>Dikarya</taxon>
        <taxon>Ascomycota</taxon>
        <taxon>Pezizomycotina</taxon>
        <taxon>Dothideomycetes</taxon>
        <taxon>Pleosporomycetidae</taxon>
        <taxon>Pleosporales</taxon>
        <taxon>Lophiotremataceae</taxon>
        <taxon>Lophiotrema</taxon>
    </lineage>
</organism>
<evidence type="ECO:0000313" key="4">
    <source>
        <dbReference type="EMBL" id="KAF2116289.1"/>
    </source>
</evidence>
<reference evidence="4" key="1">
    <citation type="journal article" date="2020" name="Stud. Mycol.">
        <title>101 Dothideomycetes genomes: a test case for predicting lifestyles and emergence of pathogens.</title>
        <authorList>
            <person name="Haridas S."/>
            <person name="Albert R."/>
            <person name="Binder M."/>
            <person name="Bloem J."/>
            <person name="Labutti K."/>
            <person name="Salamov A."/>
            <person name="Andreopoulos B."/>
            <person name="Baker S."/>
            <person name="Barry K."/>
            <person name="Bills G."/>
            <person name="Bluhm B."/>
            <person name="Cannon C."/>
            <person name="Castanera R."/>
            <person name="Culley D."/>
            <person name="Daum C."/>
            <person name="Ezra D."/>
            <person name="Gonzalez J."/>
            <person name="Henrissat B."/>
            <person name="Kuo A."/>
            <person name="Liang C."/>
            <person name="Lipzen A."/>
            <person name="Lutzoni F."/>
            <person name="Magnuson J."/>
            <person name="Mondo S."/>
            <person name="Nolan M."/>
            <person name="Ohm R."/>
            <person name="Pangilinan J."/>
            <person name="Park H.-J."/>
            <person name="Ramirez L."/>
            <person name="Alfaro M."/>
            <person name="Sun H."/>
            <person name="Tritt A."/>
            <person name="Yoshinaga Y."/>
            <person name="Zwiers L.-H."/>
            <person name="Turgeon B."/>
            <person name="Goodwin S."/>
            <person name="Spatafora J."/>
            <person name="Crous P."/>
            <person name="Grigoriev I."/>
        </authorList>
    </citation>
    <scope>NUCLEOTIDE SEQUENCE</scope>
    <source>
        <strain evidence="4">CBS 627.86</strain>
    </source>
</reference>
<dbReference type="EMBL" id="ML977321">
    <property type="protein sequence ID" value="KAF2116289.1"/>
    <property type="molecule type" value="Genomic_DNA"/>
</dbReference>
<dbReference type="Proteomes" id="UP000799770">
    <property type="component" value="Unassembled WGS sequence"/>
</dbReference>
<proteinExistence type="predicted"/>
<dbReference type="InterPro" id="IPR015915">
    <property type="entry name" value="Kelch-typ_b-propeller"/>
</dbReference>
<keyword evidence="2" id="KW-0677">Repeat</keyword>
<dbReference type="PANTHER" id="PTHR46228">
    <property type="entry name" value="KELCH DOMAIN-CONTAINING PROTEIN"/>
    <property type="match status" value="1"/>
</dbReference>
<feature type="chain" id="PRO_5025379057" evidence="3">
    <location>
        <begin position="30"/>
        <end position="522"/>
    </location>
</feature>
<sequence length="522" mass="57324">MHQTSDHRPLPFFVLTAILALLLSQPVVAQDDKAFALNPVTNFCSRWYQQSVVKNDVLYIDSGVQTWNGTSVKGPFYGISQSTRNICHSHNYIMNIPLNFTWDWKSNIIVNAVPKNDSNPNTGTLPPSLTRGHMFHGPAEDSAVYIYGGTTFMGNRSFPGYRQPDASTYPLWSYNLNSSGYQWQQYDLSLPWMPNHGAAAEAIDQNLGFYLNGQIDWGTETRTLNFSNTTAYRPLDGMLVIDLQNQTATNISTPGIGGGGPRVGGTMEYFASVGGMGVLVALGGMVNNTYLSGPNDDYNHGSLIAFDSVDVFDIDSYLQDTSSNGTWYRQNTTGDIPAPRIDFCTTSISAPDNSSHHIYLYGGIDPNKGQDINAGYDDVYVLSIPSFTWTPIFQNGASPRWGHNCHVAGKRQMVTVGGNITNTGICDWELKGVAFLDMSTATWGSVFLTNTSEFTVPKQVLPATGGTIDGSATVTEPSKGWTDQDLKKVRFRGTDTSTSNLRSATVSELYSNRVLYHKLERS</sequence>
<keyword evidence="5" id="KW-1185">Reference proteome</keyword>
<feature type="signal peptide" evidence="3">
    <location>
        <begin position="1"/>
        <end position="29"/>
    </location>
</feature>
<gene>
    <name evidence="4" type="ORF">BDV96DRAFT_491395</name>
</gene>